<dbReference type="Proteomes" id="UP000790787">
    <property type="component" value="Unplaced"/>
</dbReference>
<dbReference type="RefSeq" id="XP_075104963.1">
    <property type="nucleotide sequence ID" value="XM_075248862.1"/>
</dbReference>
<name>A0AC58U665_TOBAC</name>
<proteinExistence type="predicted"/>
<protein>
    <submittedName>
        <fullName evidence="2">Uncharacterized protein LOC142179058</fullName>
    </submittedName>
</protein>
<keyword evidence="1" id="KW-1185">Reference proteome</keyword>
<accession>A0AC58U665</accession>
<reference evidence="2" key="1">
    <citation type="submission" date="2025-08" db="UniProtKB">
        <authorList>
            <consortium name="RefSeq"/>
        </authorList>
    </citation>
    <scope>IDENTIFICATION</scope>
    <source>
        <tissue evidence="2">Leaf</tissue>
    </source>
</reference>
<gene>
    <name evidence="2" type="primary">LOC142179058</name>
</gene>
<evidence type="ECO:0000313" key="1">
    <source>
        <dbReference type="Proteomes" id="UP000790787"/>
    </source>
</evidence>
<sequence length="761" mass="84988">MGDKTPQSSSSNSSSPIVPVNQSNIVQASKLISFNPLSQLSLKFLGSSNYSTSKSQVTTLLFGYDLLRFVDGSSTPTHTHIPDESNKEVSNNAFCLWLRQDSLARNAIMASVDPTIAHLIAHASTANHAWNILQTTYGNKSHSLIFILRDTPANLKKDSCSIGAYMKEIKLIVDDLASSGSPLSDEEIVIKVLSDLGSDYKELSAAIRARDNHISFEELYNKLLTYEMFIKHSEPKSVAPIITAQFHQKSHNSNSKNKNPTTFNRRDTSQANSNPNHNNTSQYPTSFNHSYTNCNNQQRIQCQLCDKYGHIAKIVDSRASHHITNNSQSLWASTEFPSMDEIIVGDESPPLHFNSKADTDTSFPLPTLSHLEQLDAQVTPEITSTPTIAGDMPPEIFVSLSSSSHVSSTPNSHTVMSSPSQSSLSQPQPRLQSFNHHITRAHNNIFKPKVIVDYLVVSSPKQLPLTPTTFSQAKRYLEWQVSMHDELTALLKNNTWSLVPSSSSHNIVGCKWVYHVKYKPDGPIDRFKASLVAKGFYQHPGVDYHHTFSLVIKHATIRLILTLVVSFKWHLHQLDVNNAFLQGTLNEVVYMRQPPGFVILDFPQHVCKLHKSIYGLRQVPRAWYNELKTFLLFCGFLREKSDDSLFIKCSPNSLLFVMIYVDDIVVTGSNSAQVQTTIQLLGDRFSIKDLGPLLFLRVEVLRNAHSLILTQSGFIADHLEKFSMLHSNSVGMPMSGSVALSLNDNSKRVDAKLYRQVVGSL</sequence>
<organism evidence="1 2">
    <name type="scientific">Nicotiana tabacum</name>
    <name type="common">Common tobacco</name>
    <dbReference type="NCBI Taxonomy" id="4097"/>
    <lineage>
        <taxon>Eukaryota</taxon>
        <taxon>Viridiplantae</taxon>
        <taxon>Streptophyta</taxon>
        <taxon>Embryophyta</taxon>
        <taxon>Tracheophyta</taxon>
        <taxon>Spermatophyta</taxon>
        <taxon>Magnoliopsida</taxon>
        <taxon>eudicotyledons</taxon>
        <taxon>Gunneridae</taxon>
        <taxon>Pentapetalae</taxon>
        <taxon>asterids</taxon>
        <taxon>lamiids</taxon>
        <taxon>Solanales</taxon>
        <taxon>Solanaceae</taxon>
        <taxon>Nicotianoideae</taxon>
        <taxon>Nicotianeae</taxon>
        <taxon>Nicotiana</taxon>
    </lineage>
</organism>
<evidence type="ECO:0000313" key="2">
    <source>
        <dbReference type="RefSeq" id="XP_075104963.1"/>
    </source>
</evidence>